<comment type="caution">
    <text evidence="1">The sequence shown here is derived from an EMBL/GenBank/DDBJ whole genome shotgun (WGS) entry which is preliminary data.</text>
</comment>
<proteinExistence type="predicted"/>
<dbReference type="EMBL" id="BAAATE010000001">
    <property type="protein sequence ID" value="GAA2644675.1"/>
    <property type="molecule type" value="Genomic_DNA"/>
</dbReference>
<evidence type="ECO:0000313" key="2">
    <source>
        <dbReference type="Proteomes" id="UP001501666"/>
    </source>
</evidence>
<name>A0ABN3R6K0_9ACTN</name>
<sequence length="190" mass="20894">MGGPAAGLWLSGERSALEAAPWLESFCEVRIESDDSLEFYVRQPSAVGLYGLERLSLSPFHLGPESLEDYQELDFPGLDRPPTAELALLAHSSGRDNHLLLGHLAHFLAERFDALIDFGGLLGYGFSLHDLSREDEKDCLAEVRALVSSLPGRVWEMPYAAHGGGYGYSHVGDLEFLAAWLGHPNFHMIT</sequence>
<dbReference type="Pfam" id="PF19895">
    <property type="entry name" value="DUF6368"/>
    <property type="match status" value="1"/>
</dbReference>
<dbReference type="RefSeq" id="WP_346142955.1">
    <property type="nucleotide sequence ID" value="NZ_BAAATE010000001.1"/>
</dbReference>
<accession>A0ABN3R6K0</accession>
<evidence type="ECO:0000313" key="1">
    <source>
        <dbReference type="EMBL" id="GAA2644675.1"/>
    </source>
</evidence>
<keyword evidence="2" id="KW-1185">Reference proteome</keyword>
<gene>
    <name evidence="1" type="ORF">GCM10010412_006170</name>
</gene>
<dbReference type="InterPro" id="IPR045948">
    <property type="entry name" value="DUF6368"/>
</dbReference>
<reference evidence="1 2" key="1">
    <citation type="journal article" date="2019" name="Int. J. Syst. Evol. Microbiol.">
        <title>The Global Catalogue of Microorganisms (GCM) 10K type strain sequencing project: providing services to taxonomists for standard genome sequencing and annotation.</title>
        <authorList>
            <consortium name="The Broad Institute Genomics Platform"/>
            <consortium name="The Broad Institute Genome Sequencing Center for Infectious Disease"/>
            <person name="Wu L."/>
            <person name="Ma J."/>
        </authorList>
    </citation>
    <scope>NUCLEOTIDE SEQUENCE [LARGE SCALE GENOMIC DNA]</scope>
    <source>
        <strain evidence="1 2">JCM 6835</strain>
    </source>
</reference>
<protein>
    <submittedName>
        <fullName evidence="1">Uncharacterized protein</fullName>
    </submittedName>
</protein>
<dbReference type="Proteomes" id="UP001501666">
    <property type="component" value="Unassembled WGS sequence"/>
</dbReference>
<organism evidence="1 2">
    <name type="scientific">Nonomuraea recticatena</name>
    <dbReference type="NCBI Taxonomy" id="46178"/>
    <lineage>
        <taxon>Bacteria</taxon>
        <taxon>Bacillati</taxon>
        <taxon>Actinomycetota</taxon>
        <taxon>Actinomycetes</taxon>
        <taxon>Streptosporangiales</taxon>
        <taxon>Streptosporangiaceae</taxon>
        <taxon>Nonomuraea</taxon>
    </lineage>
</organism>